<evidence type="ECO:0000256" key="5">
    <source>
        <dbReference type="ARBA" id="ARBA00023136"/>
    </source>
</evidence>
<keyword evidence="9" id="KW-1185">Reference proteome</keyword>
<evidence type="ECO:0000256" key="2">
    <source>
        <dbReference type="ARBA" id="ARBA00022475"/>
    </source>
</evidence>
<evidence type="ECO:0000313" key="8">
    <source>
        <dbReference type="EMBL" id="GLS14503.1"/>
    </source>
</evidence>
<dbReference type="EMBL" id="BSPB01000012">
    <property type="protein sequence ID" value="GLS14503.1"/>
    <property type="molecule type" value="Genomic_DNA"/>
</dbReference>
<feature type="domain" description="Type II secretion system protein GspF" evidence="7">
    <location>
        <begin position="146"/>
        <end position="272"/>
    </location>
</feature>
<dbReference type="InterPro" id="IPR018076">
    <property type="entry name" value="T2SS_GspF_dom"/>
</dbReference>
<keyword evidence="3 6" id="KW-0812">Transmembrane</keyword>
<feature type="transmembrane region" description="Helical" evidence="6">
    <location>
        <begin position="255"/>
        <end position="280"/>
    </location>
</feature>
<proteinExistence type="predicted"/>
<accession>A0ABQ6C2B9</accession>
<organism evidence="8 9">
    <name type="scientific">Hydrogenophaga electricum</name>
    <dbReference type="NCBI Taxonomy" id="1230953"/>
    <lineage>
        <taxon>Bacteria</taxon>
        <taxon>Pseudomonadati</taxon>
        <taxon>Pseudomonadota</taxon>
        <taxon>Betaproteobacteria</taxon>
        <taxon>Burkholderiales</taxon>
        <taxon>Comamonadaceae</taxon>
        <taxon>Hydrogenophaga</taxon>
    </lineage>
</organism>
<evidence type="ECO:0000256" key="6">
    <source>
        <dbReference type="SAM" id="Phobius"/>
    </source>
</evidence>
<comment type="caution">
    <text evidence="8">The sequence shown here is derived from an EMBL/GenBank/DDBJ whole genome shotgun (WGS) entry which is preliminary data.</text>
</comment>
<feature type="transmembrane region" description="Helical" evidence="6">
    <location>
        <begin position="114"/>
        <end position="132"/>
    </location>
</feature>
<name>A0ABQ6C2B9_9BURK</name>
<evidence type="ECO:0000256" key="3">
    <source>
        <dbReference type="ARBA" id="ARBA00022692"/>
    </source>
</evidence>
<dbReference type="PANTHER" id="PTHR35007">
    <property type="entry name" value="INTEGRAL MEMBRANE PROTEIN-RELATED"/>
    <property type="match status" value="1"/>
</dbReference>
<comment type="subcellular location">
    <subcellularLocation>
        <location evidence="1">Cell membrane</location>
        <topology evidence="1">Multi-pass membrane protein</topology>
    </subcellularLocation>
</comment>
<dbReference type="PANTHER" id="PTHR35007:SF1">
    <property type="entry name" value="PILUS ASSEMBLY PROTEIN"/>
    <property type="match status" value="1"/>
</dbReference>
<sequence length="313" mass="34114">MPEVLILLCVFALLLAAAGLLLWDFSVRRQSRLAVQRHLKEKLTPAPMGVNLGDLRFGAPPPLETAEPHPAAARWPLPGWVQGAVPPDVFYGGLLAMGIAVLLALVLKGGFHALALLVVLPAAGAFLLWLRIQKMRQELVRQLPGFLDIIVRLIGVGNSTQAAFQTAVGSAKQPLRGHMDRTMAMVRAGVDIDQALLQTARRVGVEEMFLLSAILGLGVRYGGRSDVLLERVANFMRDRKESEHELSAMSAETRLSAWVLGLLPLIVGGAILMLNGDYFLRMWEDPVGRRMVIGAGCLQLVGVVLLYRLARLD</sequence>
<dbReference type="RefSeq" id="WP_284307619.1">
    <property type="nucleotide sequence ID" value="NZ_BSPB01000012.1"/>
</dbReference>
<feature type="transmembrane region" description="Helical" evidence="6">
    <location>
        <begin position="89"/>
        <end position="107"/>
    </location>
</feature>
<evidence type="ECO:0000256" key="1">
    <source>
        <dbReference type="ARBA" id="ARBA00004651"/>
    </source>
</evidence>
<protein>
    <submittedName>
        <fullName evidence="8">Type II secretion protein F</fullName>
    </submittedName>
</protein>
<dbReference type="Proteomes" id="UP001156903">
    <property type="component" value="Unassembled WGS sequence"/>
</dbReference>
<feature type="transmembrane region" description="Helical" evidence="6">
    <location>
        <begin position="292"/>
        <end position="310"/>
    </location>
</feature>
<evidence type="ECO:0000259" key="7">
    <source>
        <dbReference type="Pfam" id="PF00482"/>
    </source>
</evidence>
<dbReference type="Pfam" id="PF00482">
    <property type="entry name" value="T2SSF"/>
    <property type="match status" value="1"/>
</dbReference>
<keyword evidence="4 6" id="KW-1133">Transmembrane helix</keyword>
<evidence type="ECO:0000256" key="4">
    <source>
        <dbReference type="ARBA" id="ARBA00022989"/>
    </source>
</evidence>
<gene>
    <name evidence="8" type="ORF">GCM10007935_19340</name>
</gene>
<keyword evidence="5 6" id="KW-0472">Membrane</keyword>
<keyword evidence="2" id="KW-1003">Cell membrane</keyword>
<reference evidence="9" key="1">
    <citation type="journal article" date="2019" name="Int. J. Syst. Evol. Microbiol.">
        <title>The Global Catalogue of Microorganisms (GCM) 10K type strain sequencing project: providing services to taxonomists for standard genome sequencing and annotation.</title>
        <authorList>
            <consortium name="The Broad Institute Genomics Platform"/>
            <consortium name="The Broad Institute Genome Sequencing Center for Infectious Disease"/>
            <person name="Wu L."/>
            <person name="Ma J."/>
        </authorList>
    </citation>
    <scope>NUCLEOTIDE SEQUENCE [LARGE SCALE GENOMIC DNA]</scope>
    <source>
        <strain evidence="9">NBRC 109341</strain>
    </source>
</reference>
<evidence type="ECO:0000313" key="9">
    <source>
        <dbReference type="Proteomes" id="UP001156903"/>
    </source>
</evidence>